<evidence type="ECO:0000313" key="5">
    <source>
        <dbReference type="Proteomes" id="UP000625316"/>
    </source>
</evidence>
<evidence type="ECO:0000256" key="1">
    <source>
        <dbReference type="ARBA" id="ARBA00006096"/>
    </source>
</evidence>
<dbReference type="SUPFAM" id="SSF56601">
    <property type="entry name" value="beta-lactamase/transpeptidase-like"/>
    <property type="match status" value="1"/>
</dbReference>
<evidence type="ECO:0000313" key="4">
    <source>
        <dbReference type="EMBL" id="MBE9031690.1"/>
    </source>
</evidence>
<dbReference type="PRINTS" id="PR00922">
    <property type="entry name" value="DADACBPTASE3"/>
</dbReference>
<dbReference type="PANTHER" id="PTHR30023:SF0">
    <property type="entry name" value="PENICILLIN-SENSITIVE CARBOXYPEPTIDASE A"/>
    <property type="match status" value="1"/>
</dbReference>
<dbReference type="Pfam" id="PF02113">
    <property type="entry name" value="Peptidase_S13"/>
    <property type="match status" value="1"/>
</dbReference>
<dbReference type="NCBIfam" id="TIGR00666">
    <property type="entry name" value="PBP4"/>
    <property type="match status" value="1"/>
</dbReference>
<dbReference type="AlphaFoldDB" id="A0A928VSE6"/>
<evidence type="ECO:0000256" key="3">
    <source>
        <dbReference type="SAM" id="SignalP"/>
    </source>
</evidence>
<dbReference type="PANTHER" id="PTHR30023">
    <property type="entry name" value="D-ALANYL-D-ALANINE CARBOXYPEPTIDASE"/>
    <property type="match status" value="1"/>
</dbReference>
<dbReference type="GO" id="GO:0000270">
    <property type="term" value="P:peptidoglycan metabolic process"/>
    <property type="evidence" value="ECO:0007669"/>
    <property type="project" value="TreeGrafter"/>
</dbReference>
<gene>
    <name evidence="4" type="primary">dacB</name>
    <name evidence="4" type="ORF">IQ266_18310</name>
</gene>
<dbReference type="RefSeq" id="WP_264326516.1">
    <property type="nucleotide sequence ID" value="NZ_JADEXQ010000072.1"/>
</dbReference>
<comment type="caution">
    <text evidence="4">The sequence shown here is derived from an EMBL/GenBank/DDBJ whole genome shotgun (WGS) entry which is preliminary data.</text>
</comment>
<dbReference type="InterPro" id="IPR012338">
    <property type="entry name" value="Beta-lactam/transpept-like"/>
</dbReference>
<keyword evidence="4" id="KW-0121">Carboxypeptidase</keyword>
<keyword evidence="2 4" id="KW-0378">Hydrolase</keyword>
<dbReference type="EC" id="3.4.16.4" evidence="4"/>
<dbReference type="Gene3D" id="3.40.710.10">
    <property type="entry name" value="DD-peptidase/beta-lactamase superfamily"/>
    <property type="match status" value="2"/>
</dbReference>
<name>A0A928VSE6_9CYAN</name>
<feature type="signal peptide" evidence="3">
    <location>
        <begin position="1"/>
        <end position="26"/>
    </location>
</feature>
<dbReference type="InterPro" id="IPR000667">
    <property type="entry name" value="Peptidase_S13"/>
</dbReference>
<dbReference type="EMBL" id="JADEXQ010000072">
    <property type="protein sequence ID" value="MBE9031690.1"/>
    <property type="molecule type" value="Genomic_DNA"/>
</dbReference>
<keyword evidence="3" id="KW-0732">Signal</keyword>
<sequence length="495" mass="54714">MRYRPGLISLAAITFANLAVPSAAVATQSNAICAIDLARRVDQIINQSAFDRARWGLLIQTLNRQPSRRQTLIDRGSQKYFIPASNAKLLTTAAALQRLGSRYRIRTSILGQQITPGTWDLQVVGRGDPSLDDAKLQQLVQQLKTRGIQQVNRLVLDDRYFGTDLVNPSWDWGDLNSGYGSIANSLIVNLNYHSLTLTPQRQGQPLKLSWNNRNAISGFKIDNQTLTVSKTEPEFINISRDLGQPVLRIRGQLHEGGKPDVADLPTFSPAIVFRDRLNLALKQANIRVKHLSFANSQTRELPESVAFVESAPVAELIRETNTESDNLYAEVLLQTIGTAITAPTTFKITTKDNRRTAGLKVVNQTLEQIGVEPENYKLFDGSGLARMNLVSPQALVQTLQAMHYQPSGQIYRNSLPIAGKTGTLKYRFRNTPAAGIVQAKTGTLTGALSLSGYINPKQYQPLAFSILLNQSTESNTKQRKAIEAIVLLLTQLKDC</sequence>
<comment type="similarity">
    <text evidence="1">Belongs to the peptidase S13 family.</text>
</comment>
<evidence type="ECO:0000256" key="2">
    <source>
        <dbReference type="ARBA" id="ARBA00022801"/>
    </source>
</evidence>
<reference evidence="4" key="1">
    <citation type="submission" date="2020-10" db="EMBL/GenBank/DDBJ databases">
        <authorList>
            <person name="Castelo-Branco R."/>
            <person name="Eusebio N."/>
            <person name="Adriana R."/>
            <person name="Vieira A."/>
            <person name="Brugerolle De Fraissinette N."/>
            <person name="Rezende De Castro R."/>
            <person name="Schneider M.P."/>
            <person name="Vasconcelos V."/>
            <person name="Leao P.N."/>
        </authorList>
    </citation>
    <scope>NUCLEOTIDE SEQUENCE</scope>
    <source>
        <strain evidence="4">LEGE 11480</strain>
    </source>
</reference>
<dbReference type="Proteomes" id="UP000625316">
    <property type="component" value="Unassembled WGS sequence"/>
</dbReference>
<keyword evidence="5" id="KW-1185">Reference proteome</keyword>
<dbReference type="GO" id="GO:0006508">
    <property type="term" value="P:proteolysis"/>
    <property type="evidence" value="ECO:0007669"/>
    <property type="project" value="InterPro"/>
</dbReference>
<protein>
    <submittedName>
        <fullName evidence="4">D-alanyl-D-alanine carboxypeptidase/D-alanyl-D-alanine-endopeptidase</fullName>
        <ecNumber evidence="4">3.4.16.4</ecNumber>
    </submittedName>
</protein>
<accession>A0A928VSE6</accession>
<keyword evidence="4" id="KW-0645">Protease</keyword>
<organism evidence="4 5">
    <name type="scientific">Romeriopsis navalis LEGE 11480</name>
    <dbReference type="NCBI Taxonomy" id="2777977"/>
    <lineage>
        <taxon>Bacteria</taxon>
        <taxon>Bacillati</taxon>
        <taxon>Cyanobacteriota</taxon>
        <taxon>Cyanophyceae</taxon>
        <taxon>Leptolyngbyales</taxon>
        <taxon>Leptolyngbyaceae</taxon>
        <taxon>Romeriopsis</taxon>
        <taxon>Romeriopsis navalis</taxon>
    </lineage>
</organism>
<dbReference type="GO" id="GO:0009002">
    <property type="term" value="F:serine-type D-Ala-D-Ala carboxypeptidase activity"/>
    <property type="evidence" value="ECO:0007669"/>
    <property type="project" value="UniProtKB-EC"/>
</dbReference>
<feature type="chain" id="PRO_5038129208" evidence="3">
    <location>
        <begin position="27"/>
        <end position="495"/>
    </location>
</feature>
<dbReference type="Gene3D" id="3.50.80.20">
    <property type="entry name" value="D-Ala-D-Ala carboxypeptidase C, peptidase S13"/>
    <property type="match status" value="1"/>
</dbReference>
<proteinExistence type="inferred from homology"/>